<dbReference type="CDD" id="cd00093">
    <property type="entry name" value="HTH_XRE"/>
    <property type="match status" value="1"/>
</dbReference>
<gene>
    <name evidence="3" type="ORF">IHE55_23725</name>
</gene>
<feature type="region of interest" description="Disordered" evidence="1">
    <location>
        <begin position="1"/>
        <end position="23"/>
    </location>
</feature>
<evidence type="ECO:0000313" key="3">
    <source>
        <dbReference type="EMBL" id="MBH5337612.1"/>
    </source>
</evidence>
<accession>A0ABS0NQY8</accession>
<dbReference type="Proteomes" id="UP000807371">
    <property type="component" value="Unassembled WGS sequence"/>
</dbReference>
<dbReference type="Gene3D" id="1.10.260.40">
    <property type="entry name" value="lambda repressor-like DNA-binding domains"/>
    <property type="match status" value="1"/>
</dbReference>
<dbReference type="Pfam" id="PF13560">
    <property type="entry name" value="HTH_31"/>
    <property type="match status" value="1"/>
</dbReference>
<reference evidence="3 4" key="1">
    <citation type="submission" date="2020-09" db="EMBL/GenBank/DDBJ databases">
        <title>Biosynthesis of the nuclear factor of activated T cells inhibitor NFAT-133 and its congeners in Streptomyces pactum.</title>
        <authorList>
            <person name="Zhou W."/>
            <person name="Posri P."/>
            <person name="Abugrain M.E."/>
            <person name="Weisberg A.J."/>
            <person name="Chang J.H."/>
            <person name="Mahmud T."/>
        </authorList>
    </citation>
    <scope>NUCLEOTIDE SEQUENCE [LARGE SCALE GENOMIC DNA]</scope>
    <source>
        <strain evidence="3 4">ATCC 27456</strain>
    </source>
</reference>
<protein>
    <submittedName>
        <fullName evidence="3">Helix-turn-helix transcriptional regulator</fullName>
    </submittedName>
</protein>
<dbReference type="SMART" id="SM00530">
    <property type="entry name" value="HTH_XRE"/>
    <property type="match status" value="1"/>
</dbReference>
<evidence type="ECO:0000259" key="2">
    <source>
        <dbReference type="PROSITE" id="PS50943"/>
    </source>
</evidence>
<dbReference type="InterPro" id="IPR001387">
    <property type="entry name" value="Cro/C1-type_HTH"/>
</dbReference>
<evidence type="ECO:0000256" key="1">
    <source>
        <dbReference type="SAM" id="MobiDB-lite"/>
    </source>
</evidence>
<dbReference type="InterPro" id="IPR043917">
    <property type="entry name" value="DUF5753"/>
</dbReference>
<dbReference type="EMBL" id="JACYXC010000001">
    <property type="protein sequence ID" value="MBH5337612.1"/>
    <property type="molecule type" value="Genomic_DNA"/>
</dbReference>
<name>A0ABS0NQY8_9ACTN</name>
<keyword evidence="4" id="KW-1185">Reference proteome</keyword>
<dbReference type="Pfam" id="PF19054">
    <property type="entry name" value="DUF5753"/>
    <property type="match status" value="1"/>
</dbReference>
<proteinExistence type="predicted"/>
<comment type="caution">
    <text evidence="3">The sequence shown here is derived from an EMBL/GenBank/DDBJ whole genome shotgun (WGS) entry which is preliminary data.</text>
</comment>
<feature type="domain" description="HTH cro/C1-type" evidence="2">
    <location>
        <begin position="34"/>
        <end position="88"/>
    </location>
</feature>
<organism evidence="3 4">
    <name type="scientific">Streptomyces pactum</name>
    <dbReference type="NCBI Taxonomy" id="68249"/>
    <lineage>
        <taxon>Bacteria</taxon>
        <taxon>Bacillati</taxon>
        <taxon>Actinomycetota</taxon>
        <taxon>Actinomycetes</taxon>
        <taxon>Kitasatosporales</taxon>
        <taxon>Streptomycetaceae</taxon>
        <taxon>Streptomyces</taxon>
    </lineage>
</organism>
<dbReference type="PROSITE" id="PS50943">
    <property type="entry name" value="HTH_CROC1"/>
    <property type="match status" value="1"/>
</dbReference>
<dbReference type="SUPFAM" id="SSF47413">
    <property type="entry name" value="lambda repressor-like DNA-binding domains"/>
    <property type="match status" value="1"/>
</dbReference>
<evidence type="ECO:0000313" key="4">
    <source>
        <dbReference type="Proteomes" id="UP000807371"/>
    </source>
</evidence>
<sequence length="324" mass="36643">MNVFSDSNAVVRPARPSGPDWTPTAANIMLGRAVKDLRERAGLTQKDLAGRIHVSAATINRLENADTTPMRRTVESVIGLLGPDSATRDGLLMMLARTEEPEWFQHRFEDCTPDHLRRLLGLESMAIHITSYDVRLVSGLLQTPEYAAHIIRTGLHLTEWRGPEAERRLAQRLERQERVLGQADPPRCVFLMDESVLIRRVGPDEVMRGQLVRLRELTDLPHIVIRFVLFDRFIAGNAGSMAGSMAQLQFGRGGLPDLVYVEGYEKADYFTPPPRRARSPERPPTPRENHFERHLQLLLRIQGEACASPAESRRMLDEAISRYS</sequence>
<dbReference type="InterPro" id="IPR010982">
    <property type="entry name" value="Lambda_DNA-bd_dom_sf"/>
</dbReference>